<sequence>MQVNITLPLKWAQCGGYIMILILVNVMMIFPLSGFLFHDFYSRMIPSDSTRTVLFSEGRTERGSWSGKSTFHFAFQRHSTDTTVLPQIEANGFAQNVPLRADIPYNMNLDLDIFCLNKVTDLCLKDGEITISVNRPGDYLGKTLFRRTLLLSCANTRDIPNMGGTGRLSLTFAQKVQKELVNSFHFENPIEIDHQLKSLDITLKLAGNANIIIDPNRSFLTFSMNFDHSLRNLMIRWRKLAYVFGTLIFNAIISFFFLTAFAISFFRAGHAKSIKVD</sequence>
<dbReference type="CDD" id="cd23994">
    <property type="entry name" value="Seipin_Sei1_like"/>
    <property type="match status" value="1"/>
</dbReference>
<reference evidence="2 3" key="1">
    <citation type="submission" date="2014-12" db="EMBL/GenBank/DDBJ databases">
        <authorList>
            <person name="Neuveglise Cecile"/>
        </authorList>
    </citation>
    <scope>NUCLEOTIDE SEQUENCE [LARGE SCALE GENOMIC DNA]</scope>
    <source>
        <strain evidence="2 3">CBS 12615</strain>
    </source>
</reference>
<keyword evidence="3" id="KW-1185">Reference proteome</keyword>
<feature type="transmembrane region" description="Helical" evidence="1">
    <location>
        <begin position="240"/>
        <end position="266"/>
    </location>
</feature>
<dbReference type="Proteomes" id="UP000054304">
    <property type="component" value="Unassembled WGS sequence"/>
</dbReference>
<keyword evidence="1" id="KW-0472">Membrane</keyword>
<organism evidence="2 3">
    <name type="scientific">Lachancea lanzarotensis</name>
    <dbReference type="NCBI Taxonomy" id="1245769"/>
    <lineage>
        <taxon>Eukaryota</taxon>
        <taxon>Fungi</taxon>
        <taxon>Dikarya</taxon>
        <taxon>Ascomycota</taxon>
        <taxon>Saccharomycotina</taxon>
        <taxon>Saccharomycetes</taxon>
        <taxon>Saccharomycetales</taxon>
        <taxon>Saccharomycetaceae</taxon>
        <taxon>Lachancea</taxon>
    </lineage>
</organism>
<gene>
    <name evidence="2" type="ORF">LALA0_S03e06942g</name>
</gene>
<dbReference type="GeneID" id="34685046"/>
<dbReference type="STRING" id="1245769.A0A0C7MP28"/>
<keyword evidence="1" id="KW-1133">Transmembrane helix</keyword>
<evidence type="ECO:0000256" key="1">
    <source>
        <dbReference type="SAM" id="Phobius"/>
    </source>
</evidence>
<evidence type="ECO:0000313" key="2">
    <source>
        <dbReference type="EMBL" id="CEP61617.1"/>
    </source>
</evidence>
<evidence type="ECO:0000313" key="3">
    <source>
        <dbReference type="Proteomes" id="UP000054304"/>
    </source>
</evidence>
<dbReference type="OrthoDB" id="4053690at2759"/>
<accession>A0A0C7MP28</accession>
<protein>
    <submittedName>
        <fullName evidence="2">LALA0S03e06942g1_1</fullName>
    </submittedName>
</protein>
<dbReference type="RefSeq" id="XP_022627851.1">
    <property type="nucleotide sequence ID" value="XM_022773370.1"/>
</dbReference>
<keyword evidence="1" id="KW-0812">Transmembrane</keyword>
<dbReference type="AlphaFoldDB" id="A0A0C7MP28"/>
<name>A0A0C7MP28_9SACH</name>
<proteinExistence type="predicted"/>
<dbReference type="HOGENOM" id="CLU_061225_0_0_1"/>
<feature type="transmembrane region" description="Helical" evidence="1">
    <location>
        <begin position="16"/>
        <end position="37"/>
    </location>
</feature>
<dbReference type="EMBL" id="LN736362">
    <property type="protein sequence ID" value="CEP61617.1"/>
    <property type="molecule type" value="Genomic_DNA"/>
</dbReference>